<evidence type="ECO:0000256" key="8">
    <source>
        <dbReference type="SAM" id="Phobius"/>
    </source>
</evidence>
<dbReference type="PANTHER" id="PTHR42643:SF39">
    <property type="entry name" value="IONOTROPIC RECEPTOR 56A-RELATED"/>
    <property type="match status" value="1"/>
</dbReference>
<proteinExistence type="predicted"/>
<dbReference type="Proteomes" id="UP000215335">
    <property type="component" value="Unassembled WGS sequence"/>
</dbReference>
<feature type="transmembrane region" description="Helical" evidence="8">
    <location>
        <begin position="529"/>
        <end position="552"/>
    </location>
</feature>
<evidence type="ECO:0000313" key="9">
    <source>
        <dbReference type="EMBL" id="OXU30798.1"/>
    </source>
</evidence>
<feature type="transmembrane region" description="Helical" evidence="8">
    <location>
        <begin position="306"/>
        <end position="325"/>
    </location>
</feature>
<dbReference type="SUPFAM" id="SSF53850">
    <property type="entry name" value="Periplasmic binding protein-like II"/>
    <property type="match status" value="1"/>
</dbReference>
<protein>
    <recommendedName>
        <fullName evidence="11">Ionotropic glutamate receptor C-terminal domain-containing protein</fullName>
    </recommendedName>
</protein>
<evidence type="ECO:0000256" key="7">
    <source>
        <dbReference type="ARBA" id="ARBA00023180"/>
    </source>
</evidence>
<evidence type="ECO:0000256" key="2">
    <source>
        <dbReference type="ARBA" id="ARBA00022475"/>
    </source>
</evidence>
<keyword evidence="6" id="KW-0675">Receptor</keyword>
<organism evidence="9 10">
    <name type="scientific">Trichomalopsis sarcophagae</name>
    <dbReference type="NCBI Taxonomy" id="543379"/>
    <lineage>
        <taxon>Eukaryota</taxon>
        <taxon>Metazoa</taxon>
        <taxon>Ecdysozoa</taxon>
        <taxon>Arthropoda</taxon>
        <taxon>Hexapoda</taxon>
        <taxon>Insecta</taxon>
        <taxon>Pterygota</taxon>
        <taxon>Neoptera</taxon>
        <taxon>Endopterygota</taxon>
        <taxon>Hymenoptera</taxon>
        <taxon>Apocrita</taxon>
        <taxon>Proctotrupomorpha</taxon>
        <taxon>Chalcidoidea</taxon>
        <taxon>Pteromalidae</taxon>
        <taxon>Pteromalinae</taxon>
        <taxon>Trichomalopsis</taxon>
    </lineage>
</organism>
<dbReference type="STRING" id="543379.A0A232FK10"/>
<comment type="caution">
    <text evidence="9">The sequence shown here is derived from an EMBL/GenBank/DDBJ whole genome shotgun (WGS) entry which is preliminary data.</text>
</comment>
<dbReference type="InterPro" id="IPR052192">
    <property type="entry name" value="Insect_Ionotropic_Sensory_Rcpt"/>
</dbReference>
<comment type="subcellular location">
    <subcellularLocation>
        <location evidence="1">Cell membrane</location>
        <topology evidence="1">Multi-pass membrane protein</topology>
    </subcellularLocation>
</comment>
<keyword evidence="5 8" id="KW-0472">Membrane</keyword>
<keyword evidence="2" id="KW-1003">Cell membrane</keyword>
<gene>
    <name evidence="9" type="ORF">TSAR_010494</name>
</gene>
<keyword evidence="4 8" id="KW-1133">Transmembrane helix</keyword>
<dbReference type="OrthoDB" id="7679028at2759"/>
<name>A0A232FK10_9HYME</name>
<evidence type="ECO:0000256" key="6">
    <source>
        <dbReference type="ARBA" id="ARBA00023170"/>
    </source>
</evidence>
<evidence type="ECO:0000256" key="4">
    <source>
        <dbReference type="ARBA" id="ARBA00022989"/>
    </source>
</evidence>
<evidence type="ECO:0008006" key="11">
    <source>
        <dbReference type="Google" id="ProtNLM"/>
    </source>
</evidence>
<evidence type="ECO:0000256" key="5">
    <source>
        <dbReference type="ARBA" id="ARBA00023136"/>
    </source>
</evidence>
<keyword evidence="10" id="KW-1185">Reference proteome</keyword>
<evidence type="ECO:0000256" key="3">
    <source>
        <dbReference type="ARBA" id="ARBA00022692"/>
    </source>
</evidence>
<evidence type="ECO:0000256" key="1">
    <source>
        <dbReference type="ARBA" id="ARBA00004651"/>
    </source>
</evidence>
<dbReference type="EMBL" id="NNAY01000117">
    <property type="protein sequence ID" value="OXU30798.1"/>
    <property type="molecule type" value="Genomic_DNA"/>
</dbReference>
<sequence length="562" mass="64720">MAIINHCFSIQSRNIILYEKRTLTLFPMLNQTSSLLMSIQNDKRSVNSTIVNNIYNYDDVIVNNKNSPVKSFVIIVSTRSMLSLALKKLKDSIWWNHDVTLLLVNTELSLDGCSDAYEFLHLVWIFNILSVLFVCSSNQYGVQLYTFDPFSNVAPSPWDSVKNIDSSLCQNLYFDKTRDLHGHVVNLGVFVQSSTLPFDDTKVGLDRFGGVNGEIAKEIWTKLNVNARVQFYKTMGTFDAKGNPVGFYEDLRLHRIDYVMNMIFFRYFWKLQTYPHESSAICIISYKDRSSIGSLRELLSTITSTFWIIVIIVSVILNIALKFLLNENTSSSCLELLRMIISVSSLKEPQQYSRRFFFAYIIALTMMSNFYFQSSLSSFSIAPSSKPVIDSEESLLKSDLIIYGRASMRSFLNLSDPKHKERYVNEEFSKCAKRLLQGQRVACISGCISSRYNIYEGGTVHISEEKRHTFMSFAVRDNWPLYFRVNQILRRMSEGGLIVLFRRREMRLFKRPPGFRKSIKSITMRDANFAFYVWNVGVVVSSCVFVCEIFLVKIKTKISVVS</sequence>
<keyword evidence="3 8" id="KW-0812">Transmembrane</keyword>
<keyword evidence="7" id="KW-0325">Glycoprotein</keyword>
<dbReference type="AlphaFoldDB" id="A0A232FK10"/>
<accession>A0A232FK10</accession>
<dbReference type="PANTHER" id="PTHR42643">
    <property type="entry name" value="IONOTROPIC RECEPTOR 20A-RELATED"/>
    <property type="match status" value="1"/>
</dbReference>
<feature type="transmembrane region" description="Helical" evidence="8">
    <location>
        <begin position="356"/>
        <end position="372"/>
    </location>
</feature>
<dbReference type="GO" id="GO:0005886">
    <property type="term" value="C:plasma membrane"/>
    <property type="evidence" value="ECO:0007669"/>
    <property type="project" value="UniProtKB-SubCell"/>
</dbReference>
<evidence type="ECO:0000313" key="10">
    <source>
        <dbReference type="Proteomes" id="UP000215335"/>
    </source>
</evidence>
<reference evidence="9 10" key="1">
    <citation type="journal article" date="2017" name="Curr. Biol.">
        <title>The Evolution of Venom by Co-option of Single-Copy Genes.</title>
        <authorList>
            <person name="Martinson E.O."/>
            <person name="Mrinalini"/>
            <person name="Kelkar Y.D."/>
            <person name="Chang C.H."/>
            <person name="Werren J.H."/>
        </authorList>
    </citation>
    <scope>NUCLEOTIDE SEQUENCE [LARGE SCALE GENOMIC DNA]</scope>
    <source>
        <strain evidence="9 10">Alberta</strain>
        <tissue evidence="9">Whole body</tissue>
    </source>
</reference>